<dbReference type="PANTHER" id="PTHR36427:SF3">
    <property type="entry name" value="LARGE RIBOSOMAL SUBUNIT PROTEIN UL1M"/>
    <property type="match status" value="1"/>
</dbReference>
<dbReference type="PANTHER" id="PTHR36427">
    <property type="entry name" value="54S RIBOSOMAL PROTEIN L1, MITOCHONDRIAL"/>
    <property type="match status" value="1"/>
</dbReference>
<dbReference type="Proteomes" id="UP001217417">
    <property type="component" value="Unassembled WGS sequence"/>
</dbReference>
<dbReference type="Gene3D" id="3.40.50.790">
    <property type="match status" value="1"/>
</dbReference>
<comment type="caution">
    <text evidence="5">The sequence shown here is derived from an EMBL/GenBank/DDBJ whole genome shotgun (WGS) entry which is preliminary data.</text>
</comment>
<dbReference type="GeneID" id="80886940"/>
<evidence type="ECO:0000256" key="2">
    <source>
        <dbReference type="ARBA" id="ARBA00022980"/>
    </source>
</evidence>
<dbReference type="GO" id="GO:0005762">
    <property type="term" value="C:mitochondrial large ribosomal subunit"/>
    <property type="evidence" value="ECO:0007669"/>
    <property type="project" value="TreeGrafter"/>
</dbReference>
<comment type="similarity">
    <text evidence="1">Belongs to the universal ribosomal protein uL1 family.</text>
</comment>
<dbReference type="RefSeq" id="XP_056047364.1">
    <property type="nucleotide sequence ID" value="XM_056191774.1"/>
</dbReference>
<evidence type="ECO:0000313" key="5">
    <source>
        <dbReference type="EMBL" id="KAJ8103914.1"/>
    </source>
</evidence>
<gene>
    <name evidence="5" type="ORF">POJ06DRAFT_9386</name>
</gene>
<feature type="region of interest" description="Disordered" evidence="4">
    <location>
        <begin position="36"/>
        <end position="92"/>
    </location>
</feature>
<dbReference type="CDD" id="cd00403">
    <property type="entry name" value="Ribosomal_L1"/>
    <property type="match status" value="1"/>
</dbReference>
<evidence type="ECO:0000256" key="4">
    <source>
        <dbReference type="SAM" id="MobiDB-lite"/>
    </source>
</evidence>
<feature type="compositionally biased region" description="Basic and acidic residues" evidence="4">
    <location>
        <begin position="69"/>
        <end position="92"/>
    </location>
</feature>
<protein>
    <submittedName>
        <fullName evidence="5">Ribosomal protein L1-like protein</fullName>
    </submittedName>
</protein>
<dbReference type="InterPro" id="IPR023674">
    <property type="entry name" value="Ribosomal_uL1-like"/>
</dbReference>
<dbReference type="Pfam" id="PF00687">
    <property type="entry name" value="Ribosomal_L1"/>
    <property type="match status" value="1"/>
</dbReference>
<dbReference type="SUPFAM" id="SSF56808">
    <property type="entry name" value="Ribosomal protein L1"/>
    <property type="match status" value="1"/>
</dbReference>
<organism evidence="5 6">
    <name type="scientific">Lipomyces tetrasporus</name>
    <dbReference type="NCBI Taxonomy" id="54092"/>
    <lineage>
        <taxon>Eukaryota</taxon>
        <taxon>Fungi</taxon>
        <taxon>Dikarya</taxon>
        <taxon>Ascomycota</taxon>
        <taxon>Saccharomycotina</taxon>
        <taxon>Lipomycetes</taxon>
        <taxon>Lipomycetales</taxon>
        <taxon>Lipomycetaceae</taxon>
        <taxon>Lipomyces</taxon>
    </lineage>
</organism>
<evidence type="ECO:0000256" key="3">
    <source>
        <dbReference type="ARBA" id="ARBA00023274"/>
    </source>
</evidence>
<reference evidence="5" key="1">
    <citation type="submission" date="2023-03" db="EMBL/GenBank/DDBJ databases">
        <title>Near-Complete genome sequence of Lipomyces tetrasporous NRRL Y-64009, an oleaginous yeast capable of growing on lignocellulosic hydrolysates.</title>
        <authorList>
            <consortium name="Lawrence Berkeley National Laboratory"/>
            <person name="Jagtap S.S."/>
            <person name="Liu J.-J."/>
            <person name="Walukiewicz H.E."/>
            <person name="Pangilinan J."/>
            <person name="Lipzen A."/>
            <person name="Ahrendt S."/>
            <person name="Koriabine M."/>
            <person name="Cobaugh K."/>
            <person name="Salamov A."/>
            <person name="Yoshinaga Y."/>
            <person name="Ng V."/>
            <person name="Daum C."/>
            <person name="Grigoriev I.V."/>
            <person name="Slininger P.J."/>
            <person name="Dien B.S."/>
            <person name="Jin Y.-S."/>
            <person name="Rao C.V."/>
        </authorList>
    </citation>
    <scope>NUCLEOTIDE SEQUENCE</scope>
    <source>
        <strain evidence="5">NRRL Y-64009</strain>
    </source>
</reference>
<keyword evidence="6" id="KW-1185">Reference proteome</keyword>
<dbReference type="AlphaFoldDB" id="A0AAD7VWF4"/>
<evidence type="ECO:0000256" key="1">
    <source>
        <dbReference type="ARBA" id="ARBA00010531"/>
    </source>
</evidence>
<dbReference type="InterPro" id="IPR028364">
    <property type="entry name" value="Ribosomal_uL1/biogenesis"/>
</dbReference>
<dbReference type="GO" id="GO:0003735">
    <property type="term" value="F:structural constituent of ribosome"/>
    <property type="evidence" value="ECO:0007669"/>
    <property type="project" value="TreeGrafter"/>
</dbReference>
<evidence type="ECO:0000313" key="6">
    <source>
        <dbReference type="Proteomes" id="UP001217417"/>
    </source>
</evidence>
<accession>A0AAD7VWF4</accession>
<feature type="compositionally biased region" description="Polar residues" evidence="4">
    <location>
        <begin position="52"/>
        <end position="66"/>
    </location>
</feature>
<keyword evidence="3" id="KW-0687">Ribonucleoprotein</keyword>
<sequence>MIIRRQLSRAIPRFTIAVAHASPSSYRPQLPTIQLAQPRFRGDKKKKKDVPSSATSRQSDIQAQQARTKQQEREDRRRELKRRTDRERAEARKTKVTPVLMDIETAARYLKAAEVGRPEKTATITITLKLALPLHFQSLRGTVRLPKLPQAERVAVFTEIPEIAEAALKAGATYAGGDELVNQVKNGEITFEKSFATPGALPLLRSVQRTLGPKGLMPSERRGTVADDVVGLLETSHGLLDLRTRGKILTAVIARASFTPKEIETNVSAFMAGFRKAIKNSTSRQAPLVSEIILSSTFGPGVMVLA</sequence>
<dbReference type="Gene3D" id="3.30.190.20">
    <property type="match status" value="1"/>
</dbReference>
<dbReference type="InterPro" id="IPR016095">
    <property type="entry name" value="Ribosomal_uL1_3-a/b-sand"/>
</dbReference>
<dbReference type="EMBL" id="JARPMG010000001">
    <property type="protein sequence ID" value="KAJ8103914.1"/>
    <property type="molecule type" value="Genomic_DNA"/>
</dbReference>
<proteinExistence type="inferred from homology"/>
<keyword evidence="2 5" id="KW-0689">Ribosomal protein</keyword>
<name>A0AAD7VWF4_9ASCO</name>